<sequence length="294" mass="31721">MADTTYTPYGSNNTTAQNVVNGALTKAQTALNGQTTPAYAAYTGDQKTGPTQMNYYNQTATNPYQSQGGLMDADYNALQKAYEQPAYDAYSKATANTQNVYGNNGMYGSVGNNLMSDAMGYNQQQLNTGLSNAVDQRYKMQETDMDRMRAENENTYKFGMMDAQRQDEYNANKMAWDYGQQEAQRGWDNSQIDNKFAYDNAKNQWNMAGQQRLFDNALNLAAGSGSTASSQLQAGADVYAANKKASADNTSGWLGAAGTIAGGLLGNKDATNAIGSGLSSAGSWFGDAISSWWS</sequence>
<dbReference type="OrthoDB" id="9930112at2"/>
<accession>A0A1X7C3V4</accession>
<protein>
    <submittedName>
        <fullName evidence="1">Uncharacterized protein</fullName>
    </submittedName>
</protein>
<dbReference type="EMBL" id="FWZU01000001">
    <property type="protein sequence ID" value="SME89471.1"/>
    <property type="molecule type" value="Genomic_DNA"/>
</dbReference>
<proteinExistence type="predicted"/>
<evidence type="ECO:0000313" key="1">
    <source>
        <dbReference type="EMBL" id="SME89471.1"/>
    </source>
</evidence>
<keyword evidence="2" id="KW-1185">Reference proteome</keyword>
<dbReference type="STRING" id="1519643.SAMN06295933_0306"/>
<organism evidence="1 2">
    <name type="scientific">Desulfovibrio gilichinskyi</name>
    <dbReference type="NCBI Taxonomy" id="1519643"/>
    <lineage>
        <taxon>Bacteria</taxon>
        <taxon>Pseudomonadati</taxon>
        <taxon>Thermodesulfobacteriota</taxon>
        <taxon>Desulfovibrionia</taxon>
        <taxon>Desulfovibrionales</taxon>
        <taxon>Desulfovibrionaceae</taxon>
        <taxon>Desulfovibrio</taxon>
    </lineage>
</organism>
<evidence type="ECO:0000313" key="2">
    <source>
        <dbReference type="Proteomes" id="UP000192906"/>
    </source>
</evidence>
<dbReference type="Proteomes" id="UP000192906">
    <property type="component" value="Unassembled WGS sequence"/>
</dbReference>
<reference evidence="2" key="1">
    <citation type="submission" date="2017-04" db="EMBL/GenBank/DDBJ databases">
        <authorList>
            <person name="Varghese N."/>
            <person name="Submissions S."/>
        </authorList>
    </citation>
    <scope>NUCLEOTIDE SEQUENCE [LARGE SCALE GENOMIC DNA]</scope>
    <source>
        <strain evidence="2">K3S</strain>
    </source>
</reference>
<gene>
    <name evidence="1" type="ORF">SAMN06295933_0306</name>
</gene>
<dbReference type="RefSeq" id="WP_085097288.1">
    <property type="nucleotide sequence ID" value="NZ_FWZU01000001.1"/>
</dbReference>
<dbReference type="AlphaFoldDB" id="A0A1X7C3V4"/>
<name>A0A1X7C3V4_9BACT</name>